<dbReference type="OrthoDB" id="9803916at2"/>
<dbReference type="eggNOG" id="COG0595">
    <property type="taxonomic scope" value="Bacteria"/>
</dbReference>
<dbReference type="KEGG" id="tta:Theth_0188"/>
<evidence type="ECO:0000259" key="1">
    <source>
        <dbReference type="Pfam" id="PF07521"/>
    </source>
</evidence>
<dbReference type="Pfam" id="PF07521">
    <property type="entry name" value="RMMBL"/>
    <property type="match status" value="1"/>
</dbReference>
<keyword evidence="3" id="KW-1185">Reference proteome</keyword>
<sequence length="521" mass="60326">MLIKVLDGHETIGGNKILVADKSNKGFLLDFGLNFTLWSLFFEEFVQPRTGRILADLSKLELIPKLDIYREDLNPPCFDDSIDVKFLFISHAHADHCGMIGLIKPDIPLLMTNETLAIMKANSDLKQDLIAELYPRKRVKPSDPLIRSDLTEITRSKSEKFQKRKVCIIGSLNTKDQLEERFIFTDPSDLWDDRLIVQRAYHSVIGAAGLIVKVDGLWVAYTGDFRLGPRTKEEESFWFEHFGPTRLELAKRTSLFFDVLRDKKPLLLITEGTRVARKTDSETTEKDVYEKALELVGKTNKLVIADFPVRHLERLLTFLLIACKTERYLVLMPKDYAYLIMMEQIEPAWKLSEEERKQIKVYHVAKVQFSSFEEQVLKQAIEEGILIGPDQIESNPSKYIVCAGYWEIPMLLDLDPSALEGSIYIHSTSEAYTEEQLIDTKRLGNWLKKFFIQPFGIRFEDGEAVFTKEFHASGHISAEDLEEFINSLEPDYILPVHTEEKEWFVERWGKEKIILKNMWYT</sequence>
<evidence type="ECO:0000313" key="3">
    <source>
        <dbReference type="Proteomes" id="UP000006804"/>
    </source>
</evidence>
<dbReference type="EMBL" id="CP002351">
    <property type="protein sequence ID" value="AEH50290.1"/>
    <property type="molecule type" value="Genomic_DNA"/>
</dbReference>
<dbReference type="PANTHER" id="PTHR43694">
    <property type="entry name" value="RIBONUCLEASE J"/>
    <property type="match status" value="1"/>
</dbReference>
<dbReference type="InterPro" id="IPR011108">
    <property type="entry name" value="RMMBL"/>
</dbReference>
<accession>F7YV06</accession>
<gene>
    <name evidence="2" type="ORF">Theth_0188</name>
</gene>
<protein>
    <submittedName>
        <fullName evidence="2">RNA-metabolising metallo-beta-lactamase</fullName>
    </submittedName>
</protein>
<dbReference type="AlphaFoldDB" id="F7YV06"/>
<dbReference type="SUPFAM" id="SSF56281">
    <property type="entry name" value="Metallo-hydrolase/oxidoreductase"/>
    <property type="match status" value="1"/>
</dbReference>
<feature type="domain" description="Zn-dependent metallo-hydrolase RNA specificity" evidence="1">
    <location>
        <begin position="470"/>
        <end position="501"/>
    </location>
</feature>
<dbReference type="PANTHER" id="PTHR43694:SF1">
    <property type="entry name" value="RIBONUCLEASE J"/>
    <property type="match status" value="1"/>
</dbReference>
<proteinExistence type="predicted"/>
<organism evidence="2 3">
    <name type="scientific">Pseudothermotoga thermarum DSM 5069</name>
    <dbReference type="NCBI Taxonomy" id="688269"/>
    <lineage>
        <taxon>Bacteria</taxon>
        <taxon>Thermotogati</taxon>
        <taxon>Thermotogota</taxon>
        <taxon>Thermotogae</taxon>
        <taxon>Thermotogales</taxon>
        <taxon>Thermotogaceae</taxon>
        <taxon>Pseudothermotoga</taxon>
    </lineage>
</organism>
<dbReference type="Gene3D" id="3.60.15.10">
    <property type="entry name" value="Ribonuclease Z/Hydroxyacylglutathione hydrolase-like"/>
    <property type="match status" value="1"/>
</dbReference>
<dbReference type="InterPro" id="IPR036866">
    <property type="entry name" value="RibonucZ/Hydroxyglut_hydro"/>
</dbReference>
<dbReference type="RefSeq" id="WP_013931513.1">
    <property type="nucleotide sequence ID" value="NC_015707.1"/>
</dbReference>
<name>F7YV06_9THEM</name>
<dbReference type="PATRIC" id="fig|688269.3.peg.193"/>
<dbReference type="HOGENOM" id="CLU_031965_0_0_0"/>
<reference evidence="2 3" key="1">
    <citation type="submission" date="2010-11" db="EMBL/GenBank/DDBJ databases">
        <title>The complete genome of Thermotoga thermarum DSM 5069.</title>
        <authorList>
            <consortium name="US DOE Joint Genome Institute (JGI-PGF)"/>
            <person name="Lucas S."/>
            <person name="Copeland A."/>
            <person name="Lapidus A."/>
            <person name="Bruce D."/>
            <person name="Goodwin L."/>
            <person name="Pitluck S."/>
            <person name="Kyrpides N."/>
            <person name="Mavromatis K."/>
            <person name="Ivanova N."/>
            <person name="Zeytun A."/>
            <person name="Brettin T."/>
            <person name="Detter J.C."/>
            <person name="Tapia R."/>
            <person name="Han C."/>
            <person name="Land M."/>
            <person name="Hauser L."/>
            <person name="Markowitz V."/>
            <person name="Cheng J.-F."/>
            <person name="Hugenholtz P."/>
            <person name="Woyke T."/>
            <person name="Wu D."/>
            <person name="Spring S."/>
            <person name="Schroeder M."/>
            <person name="Brambilla E."/>
            <person name="Klenk H.-P."/>
            <person name="Eisen J.A."/>
        </authorList>
    </citation>
    <scope>NUCLEOTIDE SEQUENCE [LARGE SCALE GENOMIC DNA]</scope>
    <source>
        <strain evidence="2 3">DSM 5069</strain>
    </source>
</reference>
<dbReference type="Proteomes" id="UP000006804">
    <property type="component" value="Chromosome"/>
</dbReference>
<dbReference type="STRING" id="688269.Theth_0188"/>
<evidence type="ECO:0000313" key="2">
    <source>
        <dbReference type="EMBL" id="AEH50290.1"/>
    </source>
</evidence>